<organism evidence="6 7">
    <name type="scientific">Terrabacter tumescens</name>
    <dbReference type="NCBI Taxonomy" id="60443"/>
    <lineage>
        <taxon>Bacteria</taxon>
        <taxon>Bacillati</taxon>
        <taxon>Actinomycetota</taxon>
        <taxon>Actinomycetes</taxon>
        <taxon>Micrococcales</taxon>
        <taxon>Intrasporangiaceae</taxon>
        <taxon>Terrabacter</taxon>
    </lineage>
</organism>
<dbReference type="InterPro" id="IPR029065">
    <property type="entry name" value="Enolase_C-like"/>
</dbReference>
<dbReference type="SMART" id="SM00922">
    <property type="entry name" value="MR_MLE"/>
    <property type="match status" value="1"/>
</dbReference>
<proteinExistence type="inferred from homology"/>
<comment type="pathway">
    <text evidence="4">Quinol/quinone metabolism; 1,4-dihydroxy-2-naphthoate biosynthesis; 1,4-dihydroxy-2-naphthoate from chorismate: step 4/7.</text>
</comment>
<dbReference type="RefSeq" id="WP_030195888.1">
    <property type="nucleotide sequence ID" value="NZ_BMNZ01000004.1"/>
</dbReference>
<dbReference type="EC" id="4.2.1.113" evidence="4"/>
<feature type="binding site" evidence="4">
    <location>
        <position position="140"/>
    </location>
    <ligand>
        <name>Mg(2+)</name>
        <dbReference type="ChEBI" id="CHEBI:18420"/>
    </ligand>
</feature>
<evidence type="ECO:0000256" key="1">
    <source>
        <dbReference type="ARBA" id="ARBA00022723"/>
    </source>
</evidence>
<comment type="pathway">
    <text evidence="4">Quinol/quinone metabolism; menaquinone biosynthesis.</text>
</comment>
<keyword evidence="3 4" id="KW-0456">Lyase</keyword>
<feature type="domain" description="Mandelate racemase/muconate lactonizing enzyme C-terminal" evidence="5">
    <location>
        <begin position="90"/>
        <end position="185"/>
    </location>
</feature>
<feature type="binding site" evidence="4">
    <location>
        <position position="194"/>
    </location>
    <ligand>
        <name>Mg(2+)</name>
        <dbReference type="ChEBI" id="CHEBI:18420"/>
    </ligand>
</feature>
<dbReference type="SFLD" id="SFLDS00001">
    <property type="entry name" value="Enolase"/>
    <property type="match status" value="1"/>
</dbReference>
<dbReference type="PANTHER" id="PTHR48073">
    <property type="entry name" value="O-SUCCINYLBENZOATE SYNTHASE-RELATED"/>
    <property type="match status" value="1"/>
</dbReference>
<evidence type="ECO:0000313" key="7">
    <source>
        <dbReference type="Proteomes" id="UP000623461"/>
    </source>
</evidence>
<comment type="cofactor">
    <cofactor evidence="4">
        <name>a divalent metal cation</name>
        <dbReference type="ChEBI" id="CHEBI:60240"/>
    </cofactor>
</comment>
<dbReference type="HAMAP" id="MF_00470">
    <property type="entry name" value="MenC_1"/>
    <property type="match status" value="1"/>
</dbReference>
<dbReference type="SFLD" id="SFLDG00180">
    <property type="entry name" value="muconate_cycloisomerase"/>
    <property type="match status" value="1"/>
</dbReference>
<name>A0ABQ2I264_9MICO</name>
<accession>A0ABQ2I264</accession>
<keyword evidence="4" id="KW-0474">Menaquinone biosynthesis</keyword>
<sequence length="334" mass="34743">MTTLPPVDDLLSGAHVVSLPMRVRFRGVDVREALLIEGPSGWGEFSPFVEYADAESARWLAAGIEAAYAVWPAPVRTAVSVNATVPAVGPDRVPEVLARFDGCTTAKVKVAEKGQSLDDDVDRVAAVRSAMGAGAHVRIDANGGWDVATATEALRRLAAYHLEYAEQPCATVEELVELRTALARNGIDVPIAADESIRKAEDPVRVARLGAADVVVVKVAPLGGVAAALEVVEACGLPAVVSSALDTSVGIAAGVALAAALPSLDHACGLGTVGLFERDVSATPWRPAGGLLTVGRAVPDPATLEALAAPADRQRWWRDRLVRCHAVLAAGSPR</sequence>
<dbReference type="EMBL" id="BMNZ01000004">
    <property type="protein sequence ID" value="GGM96005.1"/>
    <property type="molecule type" value="Genomic_DNA"/>
</dbReference>
<comment type="function">
    <text evidence="4">Converts 2-succinyl-6-hydroxy-2,4-cyclohexadiene-1-carboxylate (SHCHC) to 2-succinylbenzoate (OSB).</text>
</comment>
<dbReference type="SFLD" id="SFLDF00009">
    <property type="entry name" value="o-succinylbenzoate_synthase"/>
    <property type="match status" value="1"/>
</dbReference>
<dbReference type="Proteomes" id="UP000623461">
    <property type="component" value="Unassembled WGS sequence"/>
</dbReference>
<protein>
    <recommendedName>
        <fullName evidence="4">o-succinylbenzoate synthase</fullName>
        <shortName evidence="4">OSB synthase</shortName>
        <shortName evidence="4">OSBS</shortName>
        <ecNumber evidence="4">4.2.1.113</ecNumber>
    </recommendedName>
    <alternativeName>
        <fullName evidence="4">4-(2'-carboxyphenyl)-4-oxybutyric acid synthase</fullName>
    </alternativeName>
    <alternativeName>
        <fullName evidence="4">o-succinylbenzoic acid synthase</fullName>
    </alternativeName>
</protein>
<dbReference type="NCBIfam" id="NF002782">
    <property type="entry name" value="PRK02901.1"/>
    <property type="match status" value="1"/>
</dbReference>
<dbReference type="Pfam" id="PF18374">
    <property type="entry name" value="Enolase_like_N"/>
    <property type="match status" value="1"/>
</dbReference>
<evidence type="ECO:0000256" key="3">
    <source>
        <dbReference type="ARBA" id="ARBA00023239"/>
    </source>
</evidence>
<keyword evidence="7" id="KW-1185">Reference proteome</keyword>
<dbReference type="InterPro" id="IPR010196">
    <property type="entry name" value="OSB_synthase_MenC1"/>
</dbReference>
<evidence type="ECO:0000313" key="6">
    <source>
        <dbReference type="EMBL" id="GGM96005.1"/>
    </source>
</evidence>
<dbReference type="Gene3D" id="3.20.20.120">
    <property type="entry name" value="Enolase-like C-terminal domain"/>
    <property type="match status" value="1"/>
</dbReference>
<evidence type="ECO:0000256" key="4">
    <source>
        <dbReference type="HAMAP-Rule" id="MF_00470"/>
    </source>
</evidence>
<feature type="binding site" evidence="4">
    <location>
        <position position="166"/>
    </location>
    <ligand>
        <name>Mg(2+)</name>
        <dbReference type="ChEBI" id="CHEBI:18420"/>
    </ligand>
</feature>
<gene>
    <name evidence="4 6" type="primary">menC</name>
    <name evidence="6" type="ORF">GCM10009721_23160</name>
</gene>
<evidence type="ECO:0000259" key="5">
    <source>
        <dbReference type="SMART" id="SM00922"/>
    </source>
</evidence>
<dbReference type="InterPro" id="IPR036849">
    <property type="entry name" value="Enolase-like_C_sf"/>
</dbReference>
<comment type="catalytic activity">
    <reaction evidence="4">
        <text>(1R,6R)-6-hydroxy-2-succinyl-cyclohexa-2,4-diene-1-carboxylate = 2-succinylbenzoate + H2O</text>
        <dbReference type="Rhea" id="RHEA:10196"/>
        <dbReference type="ChEBI" id="CHEBI:15377"/>
        <dbReference type="ChEBI" id="CHEBI:18325"/>
        <dbReference type="ChEBI" id="CHEBI:58689"/>
        <dbReference type="EC" id="4.2.1.113"/>
    </reaction>
</comment>
<keyword evidence="2 4" id="KW-0460">Magnesium</keyword>
<comment type="similarity">
    <text evidence="4">Belongs to the mandelate racemase/muconate lactonizing enzyme family. MenC type 1 subfamily.</text>
</comment>
<dbReference type="CDD" id="cd03320">
    <property type="entry name" value="OSBS"/>
    <property type="match status" value="1"/>
</dbReference>
<reference evidence="7" key="1">
    <citation type="journal article" date="2019" name="Int. J. Syst. Evol. Microbiol.">
        <title>The Global Catalogue of Microorganisms (GCM) 10K type strain sequencing project: providing services to taxonomists for standard genome sequencing and annotation.</title>
        <authorList>
            <consortium name="The Broad Institute Genomics Platform"/>
            <consortium name="The Broad Institute Genome Sequencing Center for Infectious Disease"/>
            <person name="Wu L."/>
            <person name="Ma J."/>
        </authorList>
    </citation>
    <scope>NUCLEOTIDE SEQUENCE [LARGE SCALE GENOMIC DNA]</scope>
    <source>
        <strain evidence="7">JCM 1365</strain>
    </source>
</reference>
<dbReference type="SUPFAM" id="SSF51604">
    <property type="entry name" value="Enolase C-terminal domain-like"/>
    <property type="match status" value="1"/>
</dbReference>
<evidence type="ECO:0000256" key="2">
    <source>
        <dbReference type="ARBA" id="ARBA00022842"/>
    </source>
</evidence>
<dbReference type="PANTHER" id="PTHR48073:SF2">
    <property type="entry name" value="O-SUCCINYLBENZOATE SYNTHASE"/>
    <property type="match status" value="1"/>
</dbReference>
<feature type="active site" description="Proton acceptor" evidence="4">
    <location>
        <position position="218"/>
    </location>
</feature>
<dbReference type="Pfam" id="PF13378">
    <property type="entry name" value="MR_MLE_C"/>
    <property type="match status" value="1"/>
</dbReference>
<keyword evidence="1 4" id="KW-0479">Metal-binding</keyword>
<comment type="caution">
    <text evidence="6">The sequence shown here is derived from an EMBL/GenBank/DDBJ whole genome shotgun (WGS) entry which is preliminary data.</text>
</comment>
<feature type="active site" description="Proton donor" evidence="4">
    <location>
        <position position="109"/>
    </location>
</feature>
<dbReference type="InterPro" id="IPR013342">
    <property type="entry name" value="Mandelate_racemase_C"/>
</dbReference>